<protein>
    <submittedName>
        <fullName evidence="1">Uncharacterized protein</fullName>
    </submittedName>
</protein>
<comment type="caution">
    <text evidence="1">The sequence shown here is derived from an EMBL/GenBank/DDBJ whole genome shotgun (WGS) entry which is preliminary data.</text>
</comment>
<name>A0ABV6SAY6_9SPHN</name>
<evidence type="ECO:0000313" key="1">
    <source>
        <dbReference type="EMBL" id="MFC0686418.1"/>
    </source>
</evidence>
<proteinExistence type="predicted"/>
<gene>
    <name evidence="1" type="ORF">ACFFF8_17675</name>
</gene>
<reference evidence="1 2" key="1">
    <citation type="submission" date="2024-09" db="EMBL/GenBank/DDBJ databases">
        <authorList>
            <person name="Sun Q."/>
            <person name="Mori K."/>
        </authorList>
    </citation>
    <scope>NUCLEOTIDE SEQUENCE [LARGE SCALE GENOMIC DNA]</scope>
    <source>
        <strain evidence="1 2">CICC 11035S</strain>
    </source>
</reference>
<keyword evidence="2" id="KW-1185">Reference proteome</keyword>
<sequence>MQLKGLDFAIPGGTPLGKLTTTVKGFPADDLAGLWLPTELGLTVGAAVSSLADLSDNGRTVSLHLGAQVPVVTDRGLQTTTAGAGFMFDTNINWGEEFTFVTANRFSHAPVANNYPCVHQSTAAFQSGGMTASNPETGVTVNVDHGAAAENIQPAMFANASGANFGGSPRKGVSIAAASRNDWFIAAWSYKPSTDLFIFRAKASSAILGTTSADAVTAAYMEAFGGYHAFGLARYTSSNVSGEFHGAVIYDVAKNANDIDDLITRMAAHMNAAGIDTV</sequence>
<dbReference type="Proteomes" id="UP001589858">
    <property type="component" value="Unassembled WGS sequence"/>
</dbReference>
<dbReference type="RefSeq" id="WP_267223881.1">
    <property type="nucleotide sequence ID" value="NZ_JAPCWC010000028.1"/>
</dbReference>
<organism evidence="1 2">
    <name type="scientific">Novosphingobium clariflavum</name>
    <dbReference type="NCBI Taxonomy" id="2029884"/>
    <lineage>
        <taxon>Bacteria</taxon>
        <taxon>Pseudomonadati</taxon>
        <taxon>Pseudomonadota</taxon>
        <taxon>Alphaproteobacteria</taxon>
        <taxon>Sphingomonadales</taxon>
        <taxon>Sphingomonadaceae</taxon>
        <taxon>Novosphingobium</taxon>
    </lineage>
</organism>
<evidence type="ECO:0000313" key="2">
    <source>
        <dbReference type="Proteomes" id="UP001589858"/>
    </source>
</evidence>
<accession>A0ABV6SAY6</accession>
<dbReference type="EMBL" id="JBHLTM010000067">
    <property type="protein sequence ID" value="MFC0686418.1"/>
    <property type="molecule type" value="Genomic_DNA"/>
</dbReference>